<dbReference type="AlphaFoldDB" id="A0AAV7QJW1"/>
<proteinExistence type="predicted"/>
<dbReference type="EMBL" id="JANPWB010000010">
    <property type="protein sequence ID" value="KAJ1138753.1"/>
    <property type="molecule type" value="Genomic_DNA"/>
</dbReference>
<reference evidence="1" key="1">
    <citation type="journal article" date="2022" name="bioRxiv">
        <title>Sequencing and chromosome-scale assembly of the giantPleurodeles waltlgenome.</title>
        <authorList>
            <person name="Brown T."/>
            <person name="Elewa A."/>
            <person name="Iarovenko S."/>
            <person name="Subramanian E."/>
            <person name="Araus A.J."/>
            <person name="Petzold A."/>
            <person name="Susuki M."/>
            <person name="Suzuki K.-i.T."/>
            <person name="Hayashi T."/>
            <person name="Toyoda A."/>
            <person name="Oliveira C."/>
            <person name="Osipova E."/>
            <person name="Leigh N.D."/>
            <person name="Simon A."/>
            <person name="Yun M.H."/>
        </authorList>
    </citation>
    <scope>NUCLEOTIDE SEQUENCE</scope>
    <source>
        <strain evidence="1">20211129_DDA</strain>
        <tissue evidence="1">Liver</tissue>
    </source>
</reference>
<evidence type="ECO:0000313" key="1">
    <source>
        <dbReference type="EMBL" id="KAJ1138753.1"/>
    </source>
</evidence>
<name>A0AAV7QJW1_PLEWA</name>
<keyword evidence="2" id="KW-1185">Reference proteome</keyword>
<comment type="caution">
    <text evidence="1">The sequence shown here is derived from an EMBL/GenBank/DDBJ whole genome shotgun (WGS) entry which is preliminary data.</text>
</comment>
<sequence>MQCKRSITVRRKQVTYGVVRGRSGCLLRQPYSTQSLWPTAGGHRSNPMLRGQCCATLSCLVRDPIANRLSQDPLEGDPSEGGCSLVKPMLLPSELEDATYSTSARASSRSNLCCTRKVMTPALPSQRISNVLQVVSWPLCRAECRITAEGSSLLEDPFWAPPSQRGCFSRPEVSRVQAVRGSGSNPHISVAALNPRVMGTTSGPGHECCHCLDSSLLSSRVYGLCARGSLGIGFLQEVQQSRGP</sequence>
<evidence type="ECO:0000313" key="2">
    <source>
        <dbReference type="Proteomes" id="UP001066276"/>
    </source>
</evidence>
<dbReference type="Proteomes" id="UP001066276">
    <property type="component" value="Chromosome 6"/>
</dbReference>
<accession>A0AAV7QJW1</accession>
<gene>
    <name evidence="1" type="ORF">NDU88_005134</name>
</gene>
<protein>
    <submittedName>
        <fullName evidence="1">Uncharacterized protein</fullName>
    </submittedName>
</protein>
<organism evidence="1 2">
    <name type="scientific">Pleurodeles waltl</name>
    <name type="common">Iberian ribbed newt</name>
    <dbReference type="NCBI Taxonomy" id="8319"/>
    <lineage>
        <taxon>Eukaryota</taxon>
        <taxon>Metazoa</taxon>
        <taxon>Chordata</taxon>
        <taxon>Craniata</taxon>
        <taxon>Vertebrata</taxon>
        <taxon>Euteleostomi</taxon>
        <taxon>Amphibia</taxon>
        <taxon>Batrachia</taxon>
        <taxon>Caudata</taxon>
        <taxon>Salamandroidea</taxon>
        <taxon>Salamandridae</taxon>
        <taxon>Pleurodelinae</taxon>
        <taxon>Pleurodeles</taxon>
    </lineage>
</organism>